<reference evidence="2" key="1">
    <citation type="submission" date="2023-10" db="EMBL/GenBank/DDBJ databases">
        <authorList>
            <person name="Chen Y."/>
            <person name="Shah S."/>
            <person name="Dougan E. K."/>
            <person name="Thang M."/>
            <person name="Chan C."/>
        </authorList>
    </citation>
    <scope>NUCLEOTIDE SEQUENCE [LARGE SCALE GENOMIC DNA]</scope>
</reference>
<proteinExistence type="predicted"/>
<dbReference type="InterPro" id="IPR002213">
    <property type="entry name" value="UDP_glucos_trans"/>
</dbReference>
<evidence type="ECO:0000313" key="2">
    <source>
        <dbReference type="EMBL" id="CAK0884630.1"/>
    </source>
</evidence>
<gene>
    <name evidence="2" type="ORF">PCOR1329_LOCUS66482</name>
</gene>
<name>A0ABN9WIB0_9DINO</name>
<dbReference type="EMBL" id="CAUYUJ010018568">
    <property type="protein sequence ID" value="CAK0884630.1"/>
    <property type="molecule type" value="Genomic_DNA"/>
</dbReference>
<comment type="caution">
    <text evidence="2">The sequence shown here is derived from an EMBL/GenBank/DDBJ whole genome shotgun (WGS) entry which is preliminary data.</text>
</comment>
<evidence type="ECO:0000313" key="3">
    <source>
        <dbReference type="Proteomes" id="UP001189429"/>
    </source>
</evidence>
<keyword evidence="1" id="KW-0808">Transferase</keyword>
<dbReference type="Proteomes" id="UP001189429">
    <property type="component" value="Unassembled WGS sequence"/>
</dbReference>
<dbReference type="Pfam" id="PF00201">
    <property type="entry name" value="UDPGT"/>
    <property type="match status" value="1"/>
</dbReference>
<dbReference type="SUPFAM" id="SSF53756">
    <property type="entry name" value="UDP-Glycosyltransferase/glycogen phosphorylase"/>
    <property type="match status" value="1"/>
</dbReference>
<sequence length="541" mass="60165">MWIHTTSFSDSSTVPLYLAKSVKKALGPPIPPEVFEMSSEMMSWTDKQVDTVIGEVDFWISDYLSPFGLYATRKFNPMTTAMAVWHGNDGTFRSHPGQDKFSTGVLFLWFGAEIFKGAQDYMHFVPTLTANLNGDLGDLRRDEELSATRFGGGTFLFPHYPQNLPVLPKESIHPVPDIAQNTACAAEACLQLDMDWNIVKRKSDCCSFRELAFCAAGHRYVAGKAGCGDSSKNNPYMATMYADSGFHLHSTCCVRDGRYPAGSAGDPERQALMEARAPRVVPYRYVPGGGAAGASGRDGAVTWSTWLTDLAGAWTGGPCREAWVRDVAARAGGRTVVYVSLGTAARLHVSWENLEYMAADLKWLSPDQFYIVFRLNFHVGSFSADKKAALERHHPNFRVEPAFVPESVLFSCQKKLVFVSHCGMGSALEALAVGHPLVATPMHGDQLGNAQTLTQLGLAFDASPFYWEMIYQAPQQNRLWRGVLHWSNEQNVRKYAENRQKLRDHLEQNAFDDERLADLALHVARTKMNWTNALQLDADEK</sequence>
<organism evidence="2 3">
    <name type="scientific">Prorocentrum cordatum</name>
    <dbReference type="NCBI Taxonomy" id="2364126"/>
    <lineage>
        <taxon>Eukaryota</taxon>
        <taxon>Sar</taxon>
        <taxon>Alveolata</taxon>
        <taxon>Dinophyceae</taxon>
        <taxon>Prorocentrales</taxon>
        <taxon>Prorocentraceae</taxon>
        <taxon>Prorocentrum</taxon>
    </lineage>
</organism>
<evidence type="ECO:0000256" key="1">
    <source>
        <dbReference type="ARBA" id="ARBA00022679"/>
    </source>
</evidence>
<dbReference type="PANTHER" id="PTHR48044">
    <property type="entry name" value="GLYCOSYLTRANSFERASE"/>
    <property type="match status" value="1"/>
</dbReference>
<dbReference type="PANTHER" id="PTHR48044:SF42">
    <property type="entry name" value="GLYCOSYLTRANSFERASE"/>
    <property type="match status" value="1"/>
</dbReference>
<accession>A0ABN9WIB0</accession>
<dbReference type="Gene3D" id="3.40.50.2000">
    <property type="entry name" value="Glycogen Phosphorylase B"/>
    <property type="match status" value="1"/>
</dbReference>
<evidence type="ECO:0008006" key="4">
    <source>
        <dbReference type="Google" id="ProtNLM"/>
    </source>
</evidence>
<protein>
    <recommendedName>
        <fullName evidence="4">Glucuronosyltransferase</fullName>
    </recommendedName>
</protein>
<keyword evidence="3" id="KW-1185">Reference proteome</keyword>